<evidence type="ECO:0000256" key="13">
    <source>
        <dbReference type="ARBA" id="ARBA00023136"/>
    </source>
</evidence>
<keyword evidence="19" id="KW-1185">Reference proteome</keyword>
<evidence type="ECO:0000256" key="7">
    <source>
        <dbReference type="ARBA" id="ARBA00022723"/>
    </source>
</evidence>
<reference evidence="18" key="1">
    <citation type="submission" date="2020-11" db="EMBL/GenBank/DDBJ databases">
        <authorList>
            <consortium name="DOE Joint Genome Institute"/>
            <person name="Ahrendt S."/>
            <person name="Riley R."/>
            <person name="Andreopoulos W."/>
            <person name="Labutti K."/>
            <person name="Pangilinan J."/>
            <person name="Ruiz-Duenas F.J."/>
            <person name="Barrasa J.M."/>
            <person name="Sanchez-Garcia M."/>
            <person name="Camarero S."/>
            <person name="Miyauchi S."/>
            <person name="Serrano A."/>
            <person name="Linde D."/>
            <person name="Babiker R."/>
            <person name="Drula E."/>
            <person name="Ayuso-Fernandez I."/>
            <person name="Pacheco R."/>
            <person name="Padilla G."/>
            <person name="Ferreira P."/>
            <person name="Barriuso J."/>
            <person name="Kellner H."/>
            <person name="Castanera R."/>
            <person name="Alfaro M."/>
            <person name="Ramirez L."/>
            <person name="Pisabarro A.G."/>
            <person name="Kuo A."/>
            <person name="Tritt A."/>
            <person name="Lipzen A."/>
            <person name="He G."/>
            <person name="Yan M."/>
            <person name="Ng V."/>
            <person name="Cullen D."/>
            <person name="Martin F."/>
            <person name="Rosso M.-N."/>
            <person name="Henrissat B."/>
            <person name="Hibbett D."/>
            <person name="Martinez A.T."/>
            <person name="Grigoriev I.V."/>
        </authorList>
    </citation>
    <scope>NUCLEOTIDE SEQUENCE</scope>
    <source>
        <strain evidence="18">CBS 506.95</strain>
    </source>
</reference>
<dbReference type="InterPro" id="IPR044066">
    <property type="entry name" value="TRIAD_supradom"/>
</dbReference>
<dbReference type="InterPro" id="IPR002867">
    <property type="entry name" value="IBR_dom"/>
</dbReference>
<dbReference type="GO" id="GO:0016567">
    <property type="term" value="P:protein ubiquitination"/>
    <property type="evidence" value="ECO:0007669"/>
    <property type="project" value="InterPro"/>
</dbReference>
<dbReference type="CDD" id="cd20354">
    <property type="entry name" value="Rcat_RBR_RNF14"/>
    <property type="match status" value="1"/>
</dbReference>
<dbReference type="SUPFAM" id="SSF57850">
    <property type="entry name" value="RING/U-box"/>
    <property type="match status" value="2"/>
</dbReference>
<dbReference type="SUPFAM" id="SSF54495">
    <property type="entry name" value="UBC-like"/>
    <property type="match status" value="1"/>
</dbReference>
<evidence type="ECO:0000256" key="10">
    <source>
        <dbReference type="ARBA" id="ARBA00022786"/>
    </source>
</evidence>
<dbReference type="CDD" id="cd23820">
    <property type="entry name" value="RWD_RNF14"/>
    <property type="match status" value="1"/>
</dbReference>
<dbReference type="Gene3D" id="3.10.110.10">
    <property type="entry name" value="Ubiquitin Conjugating Enzyme"/>
    <property type="match status" value="1"/>
</dbReference>
<dbReference type="EC" id="2.3.2.31" evidence="4"/>
<proteinExistence type="inferred from homology"/>
<name>A0A9P6JWU2_9AGAR</name>
<evidence type="ECO:0000256" key="5">
    <source>
        <dbReference type="ARBA" id="ARBA00022679"/>
    </source>
</evidence>
<keyword evidence="6" id="KW-0812">Transmembrane</keyword>
<keyword evidence="7" id="KW-0479">Metal-binding</keyword>
<evidence type="ECO:0000256" key="8">
    <source>
        <dbReference type="ARBA" id="ARBA00022737"/>
    </source>
</evidence>
<dbReference type="InterPro" id="IPR017907">
    <property type="entry name" value="Znf_RING_CS"/>
</dbReference>
<dbReference type="Gene3D" id="1.20.120.1750">
    <property type="match status" value="1"/>
</dbReference>
<evidence type="ECO:0000256" key="12">
    <source>
        <dbReference type="ARBA" id="ARBA00022989"/>
    </source>
</evidence>
<evidence type="ECO:0000256" key="15">
    <source>
        <dbReference type="PROSITE-ProRule" id="PRU00175"/>
    </source>
</evidence>
<protein>
    <recommendedName>
        <fullName evidence="4">RBR-type E3 ubiquitin transferase</fullName>
        <ecNumber evidence="4">2.3.2.31</ecNumber>
    </recommendedName>
</protein>
<evidence type="ECO:0000256" key="1">
    <source>
        <dbReference type="ARBA" id="ARBA00001798"/>
    </source>
</evidence>
<dbReference type="CDD" id="cd23134">
    <property type="entry name" value="RING-HC_ITT1-like"/>
    <property type="match status" value="1"/>
</dbReference>
<keyword evidence="12" id="KW-1133">Transmembrane helix</keyword>
<comment type="subcellular location">
    <subcellularLocation>
        <location evidence="2">Membrane</location>
        <topology evidence="2">Single-pass membrane protein</topology>
    </subcellularLocation>
</comment>
<organism evidence="18 19">
    <name type="scientific">Crepidotus variabilis</name>
    <dbReference type="NCBI Taxonomy" id="179855"/>
    <lineage>
        <taxon>Eukaryota</taxon>
        <taxon>Fungi</taxon>
        <taxon>Dikarya</taxon>
        <taxon>Basidiomycota</taxon>
        <taxon>Agaricomycotina</taxon>
        <taxon>Agaricomycetes</taxon>
        <taxon>Agaricomycetidae</taxon>
        <taxon>Agaricales</taxon>
        <taxon>Agaricineae</taxon>
        <taxon>Crepidotaceae</taxon>
        <taxon>Crepidotus</taxon>
    </lineage>
</organism>
<comment type="pathway">
    <text evidence="3">Protein modification; protein ubiquitination.</text>
</comment>
<evidence type="ECO:0000256" key="14">
    <source>
        <dbReference type="ARBA" id="ARBA00044508"/>
    </source>
</evidence>
<dbReference type="OrthoDB" id="1431934at2759"/>
<dbReference type="SMART" id="SM00647">
    <property type="entry name" value="IBR"/>
    <property type="match status" value="2"/>
</dbReference>
<sequence>MTLSAEDLELCQTMQKEEYEVLESIYPEYVSSQSLDGTLKLEIPVEFATAKSVLVSEPLPQASAEALRRKPTVLTVSLTILPPILLQINLPASYPLQLPPEILSVRATHVWLSDVGALQQALSELWQAGEPVLYTWVEHIRTGDFLEKLKLLSSTNNDILILPHPAPQVIVPLLQAFEKSSQSSQFATQSYPCSVCLTSLKGSKCLQLHCKHIFCRSCLEDFWKMCIEEGDVDRVGCPDPECVKKKTEASEEEVARIVTEAELDRWRWLREKRAYEKVCQTPVPKPKDVDANSDIGWNRLRQCPRCMFSFCAFCKRTWHGPLESCPIAQYEDVALAYLDAPENSEKREFMERKYGKTNIRKMVAVYQEEKANLEYLQASATMCPGCRCFVEKNMGCNHMTCWKCSQHFCFRCGDRLNPDKPYAHFSMPTNPCFNQLFDLDENGQPEDDWVDMDVGEI</sequence>
<dbReference type="Pfam" id="PF05773">
    <property type="entry name" value="RWD"/>
    <property type="match status" value="1"/>
</dbReference>
<evidence type="ECO:0000256" key="4">
    <source>
        <dbReference type="ARBA" id="ARBA00012251"/>
    </source>
</evidence>
<feature type="domain" description="RING-type" evidence="17">
    <location>
        <begin position="189"/>
        <end position="436"/>
    </location>
</feature>
<evidence type="ECO:0000259" key="17">
    <source>
        <dbReference type="PROSITE" id="PS51873"/>
    </source>
</evidence>
<keyword evidence="10" id="KW-0833">Ubl conjugation pathway</keyword>
<dbReference type="InterPro" id="IPR006575">
    <property type="entry name" value="RWD_dom"/>
</dbReference>
<dbReference type="Gene3D" id="3.30.40.10">
    <property type="entry name" value="Zinc/RING finger domain, C3HC4 (zinc finger)"/>
    <property type="match status" value="1"/>
</dbReference>
<evidence type="ECO:0000313" key="18">
    <source>
        <dbReference type="EMBL" id="KAF9535579.1"/>
    </source>
</evidence>
<dbReference type="InterPro" id="IPR047548">
    <property type="entry name" value="Rcat_RBR_RNF14"/>
</dbReference>
<dbReference type="InterPro" id="IPR031127">
    <property type="entry name" value="E3_UB_ligase_RBR"/>
</dbReference>
<evidence type="ECO:0000256" key="3">
    <source>
        <dbReference type="ARBA" id="ARBA00004906"/>
    </source>
</evidence>
<dbReference type="PROSITE" id="PS00518">
    <property type="entry name" value="ZF_RING_1"/>
    <property type="match status" value="1"/>
</dbReference>
<evidence type="ECO:0000256" key="2">
    <source>
        <dbReference type="ARBA" id="ARBA00004167"/>
    </source>
</evidence>
<dbReference type="GO" id="GO:0061630">
    <property type="term" value="F:ubiquitin protein ligase activity"/>
    <property type="evidence" value="ECO:0007669"/>
    <property type="project" value="UniProtKB-EC"/>
</dbReference>
<gene>
    <name evidence="18" type="ORF">CPB83DRAFT_865808</name>
</gene>
<comment type="similarity">
    <text evidence="14">Belongs to the RBR family. RNF14 subfamily.</text>
</comment>
<dbReference type="AlphaFoldDB" id="A0A9P6JWU2"/>
<keyword evidence="8" id="KW-0677">Repeat</keyword>
<comment type="catalytic activity">
    <reaction evidence="1">
        <text>[E2 ubiquitin-conjugating enzyme]-S-ubiquitinyl-L-cysteine + [acceptor protein]-L-lysine = [E2 ubiquitin-conjugating enzyme]-L-cysteine + [acceptor protein]-N(6)-ubiquitinyl-L-lysine.</text>
        <dbReference type="EC" id="2.3.2.31"/>
    </reaction>
</comment>
<dbReference type="EMBL" id="MU157824">
    <property type="protein sequence ID" value="KAF9535579.1"/>
    <property type="molecule type" value="Genomic_DNA"/>
</dbReference>
<keyword evidence="13" id="KW-0472">Membrane</keyword>
<dbReference type="PROSITE" id="PS51873">
    <property type="entry name" value="TRIAD"/>
    <property type="match status" value="1"/>
</dbReference>
<evidence type="ECO:0000259" key="16">
    <source>
        <dbReference type="PROSITE" id="PS50089"/>
    </source>
</evidence>
<feature type="domain" description="RING-type" evidence="16">
    <location>
        <begin position="193"/>
        <end position="238"/>
    </location>
</feature>
<evidence type="ECO:0000256" key="6">
    <source>
        <dbReference type="ARBA" id="ARBA00022692"/>
    </source>
</evidence>
<dbReference type="GO" id="GO:0008270">
    <property type="term" value="F:zinc ion binding"/>
    <property type="evidence" value="ECO:0007669"/>
    <property type="project" value="UniProtKB-KW"/>
</dbReference>
<dbReference type="PANTHER" id="PTHR11685">
    <property type="entry name" value="RBR FAMILY RING FINGER AND IBR DOMAIN-CONTAINING"/>
    <property type="match status" value="1"/>
</dbReference>
<evidence type="ECO:0000256" key="11">
    <source>
        <dbReference type="ARBA" id="ARBA00022833"/>
    </source>
</evidence>
<dbReference type="Proteomes" id="UP000807306">
    <property type="component" value="Unassembled WGS sequence"/>
</dbReference>
<dbReference type="GO" id="GO:0005737">
    <property type="term" value="C:cytoplasm"/>
    <property type="evidence" value="ECO:0007669"/>
    <property type="project" value="UniProtKB-ARBA"/>
</dbReference>
<evidence type="ECO:0000313" key="19">
    <source>
        <dbReference type="Proteomes" id="UP000807306"/>
    </source>
</evidence>
<dbReference type="FunFam" id="3.30.40.10:FF:000051">
    <property type="entry name" value="RBR-type E3 ubiquitin transferase"/>
    <property type="match status" value="1"/>
</dbReference>
<dbReference type="InterPro" id="IPR016135">
    <property type="entry name" value="UBQ-conjugating_enzyme/RWD"/>
</dbReference>
<keyword evidence="11" id="KW-0862">Zinc</keyword>
<dbReference type="InterPro" id="IPR013083">
    <property type="entry name" value="Znf_RING/FYVE/PHD"/>
</dbReference>
<dbReference type="SMART" id="SM00591">
    <property type="entry name" value="RWD"/>
    <property type="match status" value="1"/>
</dbReference>
<accession>A0A9P6JWU2</accession>
<dbReference type="GO" id="GO:0031090">
    <property type="term" value="C:organelle membrane"/>
    <property type="evidence" value="ECO:0007669"/>
    <property type="project" value="UniProtKB-ARBA"/>
</dbReference>
<dbReference type="PROSITE" id="PS50089">
    <property type="entry name" value="ZF_RING_2"/>
    <property type="match status" value="1"/>
</dbReference>
<keyword evidence="9 15" id="KW-0863">Zinc-finger</keyword>
<dbReference type="Pfam" id="PF22191">
    <property type="entry name" value="IBR_1"/>
    <property type="match status" value="1"/>
</dbReference>
<comment type="caution">
    <text evidence="18">The sequence shown here is derived from an EMBL/GenBank/DDBJ whole genome shotgun (WGS) entry which is preliminary data.</text>
</comment>
<dbReference type="InterPro" id="IPR001841">
    <property type="entry name" value="Znf_RING"/>
</dbReference>
<evidence type="ECO:0000256" key="9">
    <source>
        <dbReference type="ARBA" id="ARBA00022771"/>
    </source>
</evidence>
<keyword evidence="5" id="KW-0808">Transferase</keyword>